<proteinExistence type="predicted"/>
<reference evidence="2" key="1">
    <citation type="submission" date="2018-02" db="EMBL/GenBank/DDBJ databases">
        <title>Rhizophora mucronata_Transcriptome.</title>
        <authorList>
            <person name="Meera S.P."/>
            <person name="Sreeshan A."/>
            <person name="Augustine A."/>
        </authorList>
    </citation>
    <scope>NUCLEOTIDE SEQUENCE</scope>
    <source>
        <tissue evidence="2">Leaf</tissue>
    </source>
</reference>
<feature type="transmembrane region" description="Helical" evidence="1">
    <location>
        <begin position="20"/>
        <end position="46"/>
    </location>
</feature>
<dbReference type="AlphaFoldDB" id="A0A2P2Q7B1"/>
<sequence length="70" mass="7919">MTKYHEGMPSYTLCDLKFCGLWGSSLPIVILSNDLGIVLFCGQLLLDPKMWIYSVQSLRLESVSSFLCRT</sequence>
<accession>A0A2P2Q7B1</accession>
<name>A0A2P2Q7B1_RHIMU</name>
<evidence type="ECO:0000256" key="1">
    <source>
        <dbReference type="SAM" id="Phobius"/>
    </source>
</evidence>
<dbReference type="EMBL" id="GGEC01082285">
    <property type="protein sequence ID" value="MBX62769.1"/>
    <property type="molecule type" value="Transcribed_RNA"/>
</dbReference>
<keyword evidence="1" id="KW-0812">Transmembrane</keyword>
<keyword evidence="1" id="KW-0472">Membrane</keyword>
<protein>
    <submittedName>
        <fullName evidence="2">Uncharacterized protein</fullName>
    </submittedName>
</protein>
<organism evidence="2">
    <name type="scientific">Rhizophora mucronata</name>
    <name type="common">Asiatic mangrove</name>
    <dbReference type="NCBI Taxonomy" id="61149"/>
    <lineage>
        <taxon>Eukaryota</taxon>
        <taxon>Viridiplantae</taxon>
        <taxon>Streptophyta</taxon>
        <taxon>Embryophyta</taxon>
        <taxon>Tracheophyta</taxon>
        <taxon>Spermatophyta</taxon>
        <taxon>Magnoliopsida</taxon>
        <taxon>eudicotyledons</taxon>
        <taxon>Gunneridae</taxon>
        <taxon>Pentapetalae</taxon>
        <taxon>rosids</taxon>
        <taxon>fabids</taxon>
        <taxon>Malpighiales</taxon>
        <taxon>Rhizophoraceae</taxon>
        <taxon>Rhizophora</taxon>
    </lineage>
</organism>
<keyword evidence="1" id="KW-1133">Transmembrane helix</keyword>
<evidence type="ECO:0000313" key="2">
    <source>
        <dbReference type="EMBL" id="MBX62769.1"/>
    </source>
</evidence>